<dbReference type="EMBL" id="MLIK01000019">
    <property type="protein sequence ID" value="OHU21120.1"/>
    <property type="molecule type" value="Genomic_DNA"/>
</dbReference>
<accession>A0A1S1LAJ8</accession>
<organism evidence="2 3">
    <name type="scientific">Mycobacteroides franklinii</name>
    <dbReference type="NCBI Taxonomy" id="948102"/>
    <lineage>
        <taxon>Bacteria</taxon>
        <taxon>Bacillati</taxon>
        <taxon>Actinomycetota</taxon>
        <taxon>Actinomycetes</taxon>
        <taxon>Mycobacteriales</taxon>
        <taxon>Mycobacteriaceae</taxon>
        <taxon>Mycobacteroides</taxon>
    </lineage>
</organism>
<gene>
    <name evidence="2" type="ORF">BKG76_10460</name>
</gene>
<reference evidence="2 3" key="1">
    <citation type="submission" date="2016-10" db="EMBL/GenBank/DDBJ databases">
        <title>Evaluation of Human, Veterinary and Environmental Mycobacterium chelonae Isolates by Core Genome Phylogenomic Analysis, Targeted Gene Comparison, and Anti-microbial Susceptibility Patterns: A Tale of Mistaken Identities.</title>
        <authorList>
            <person name="Fogelson S.B."/>
            <person name="Camus A.C."/>
            <person name="Lorenz W."/>
            <person name="Vasireddy R."/>
            <person name="Vasireddy S."/>
            <person name="Smith T."/>
            <person name="Brown-Elliott B.A."/>
            <person name="Wallace R.J.Jr."/>
            <person name="Hasan N.A."/>
            <person name="Reischl U."/>
            <person name="Sanchez S."/>
        </authorList>
    </citation>
    <scope>NUCLEOTIDE SEQUENCE [LARGE SCALE GENOMIC DNA]</scope>
    <source>
        <strain evidence="2 3">1559</strain>
    </source>
</reference>
<comment type="caution">
    <text evidence="2">The sequence shown here is derived from an EMBL/GenBank/DDBJ whole genome shotgun (WGS) entry which is preliminary data.</text>
</comment>
<evidence type="ECO:0000256" key="1">
    <source>
        <dbReference type="SAM" id="MobiDB-lite"/>
    </source>
</evidence>
<name>A0A1S1LAJ8_9MYCO</name>
<sequence length="72" mass="7882">MGTERIQIIAAATKKELTMGRHRLVSAGDDEAETDPQLFHRDWTNAENAGMPQAVIDPNPDVAPAAPPWFRG</sequence>
<protein>
    <submittedName>
        <fullName evidence="2">Uncharacterized protein</fullName>
    </submittedName>
</protein>
<feature type="compositionally biased region" description="Low complexity" evidence="1">
    <location>
        <begin position="54"/>
        <end position="64"/>
    </location>
</feature>
<dbReference type="AlphaFoldDB" id="A0A1S1LAJ8"/>
<evidence type="ECO:0000313" key="2">
    <source>
        <dbReference type="EMBL" id="OHU21120.1"/>
    </source>
</evidence>
<feature type="region of interest" description="Disordered" evidence="1">
    <location>
        <begin position="51"/>
        <end position="72"/>
    </location>
</feature>
<evidence type="ECO:0000313" key="3">
    <source>
        <dbReference type="Proteomes" id="UP000179616"/>
    </source>
</evidence>
<dbReference type="Proteomes" id="UP000179616">
    <property type="component" value="Unassembled WGS sequence"/>
</dbReference>
<dbReference type="STRING" id="948102.BKG76_10460"/>
<proteinExistence type="predicted"/>